<proteinExistence type="predicted"/>
<evidence type="ECO:0000313" key="2">
    <source>
        <dbReference type="Proteomes" id="UP001295794"/>
    </source>
</evidence>
<sequence>MSTCWCAVASSGVSAIAMTGESGSNGGSSTSVSCTVALVPFPAPVRWCGCLAGRYTAPENMPRSVRAPTKGSQ</sequence>
<dbReference type="EMBL" id="CAVNYO010000480">
    <property type="protein sequence ID" value="CAK5284736.1"/>
    <property type="molecule type" value="Genomic_DNA"/>
</dbReference>
<keyword evidence="2" id="KW-1185">Reference proteome</keyword>
<reference evidence="1" key="1">
    <citation type="submission" date="2023-11" db="EMBL/GenBank/DDBJ databases">
        <authorList>
            <person name="De Vega J J."/>
            <person name="De Vega J J."/>
        </authorList>
    </citation>
    <scope>NUCLEOTIDE SEQUENCE</scope>
</reference>
<accession>A0AAD2HYT9</accession>
<evidence type="ECO:0000313" key="1">
    <source>
        <dbReference type="EMBL" id="CAK5284736.1"/>
    </source>
</evidence>
<protein>
    <submittedName>
        <fullName evidence="1">Uncharacterized protein</fullName>
    </submittedName>
</protein>
<gene>
    <name evidence="1" type="ORF">MYCIT1_LOCUS38170</name>
</gene>
<dbReference type="AlphaFoldDB" id="A0AAD2HYT9"/>
<organism evidence="1 2">
    <name type="scientific">Mycena citricolor</name>
    <dbReference type="NCBI Taxonomy" id="2018698"/>
    <lineage>
        <taxon>Eukaryota</taxon>
        <taxon>Fungi</taxon>
        <taxon>Dikarya</taxon>
        <taxon>Basidiomycota</taxon>
        <taxon>Agaricomycotina</taxon>
        <taxon>Agaricomycetes</taxon>
        <taxon>Agaricomycetidae</taxon>
        <taxon>Agaricales</taxon>
        <taxon>Marasmiineae</taxon>
        <taxon>Mycenaceae</taxon>
        <taxon>Mycena</taxon>
    </lineage>
</organism>
<name>A0AAD2HYT9_9AGAR</name>
<comment type="caution">
    <text evidence="1">The sequence shown here is derived from an EMBL/GenBank/DDBJ whole genome shotgun (WGS) entry which is preliminary data.</text>
</comment>
<dbReference type="Proteomes" id="UP001295794">
    <property type="component" value="Unassembled WGS sequence"/>
</dbReference>